<accession>A0ABX2DAL5</accession>
<organism evidence="2 3">
    <name type="scientific">Pedobacter boryungensis</name>
    <dbReference type="NCBI Taxonomy" id="869962"/>
    <lineage>
        <taxon>Bacteria</taxon>
        <taxon>Pseudomonadati</taxon>
        <taxon>Bacteroidota</taxon>
        <taxon>Sphingobacteriia</taxon>
        <taxon>Sphingobacteriales</taxon>
        <taxon>Sphingobacteriaceae</taxon>
        <taxon>Pedobacter</taxon>
    </lineage>
</organism>
<dbReference type="Pfam" id="PF20329">
    <property type="entry name" value="DUF6624"/>
    <property type="match status" value="1"/>
</dbReference>
<feature type="signal peptide" evidence="1">
    <location>
        <begin position="1"/>
        <end position="19"/>
    </location>
</feature>
<gene>
    <name evidence="2" type="ORF">HQN85_05140</name>
</gene>
<dbReference type="RefSeq" id="WP_173269497.1">
    <property type="nucleotide sequence ID" value="NZ_JABMKV010000001.1"/>
</dbReference>
<dbReference type="Proteomes" id="UP000762110">
    <property type="component" value="Unassembled WGS sequence"/>
</dbReference>
<dbReference type="InterPro" id="IPR046732">
    <property type="entry name" value="DUF6624"/>
</dbReference>
<comment type="caution">
    <text evidence="2">The sequence shown here is derived from an EMBL/GenBank/DDBJ whole genome shotgun (WGS) entry which is preliminary data.</text>
</comment>
<sequence>MKKIIILGFIVLQGVTALAQDKVKALQKKIDSLLTIDQLVQQEMIKSNKNGASTVQMDSLEHVKMETFNRHIPILKQIIAKYGLPTYSLVGVKSSDNFIVMVNHSVTDTKFQERVISLAQKEMKKRNISGQQIALLTDKMLISSGRKQIYGTQCGYDKDGNAFARDLQDPANVDEKRKLAGLTTLKEYLSFMTDLHKQMNKKN</sequence>
<evidence type="ECO:0000313" key="3">
    <source>
        <dbReference type="Proteomes" id="UP000762110"/>
    </source>
</evidence>
<proteinExistence type="predicted"/>
<evidence type="ECO:0000256" key="1">
    <source>
        <dbReference type="SAM" id="SignalP"/>
    </source>
</evidence>
<feature type="chain" id="PRO_5046718367" evidence="1">
    <location>
        <begin position="20"/>
        <end position="203"/>
    </location>
</feature>
<evidence type="ECO:0000313" key="2">
    <source>
        <dbReference type="EMBL" id="NQX31096.1"/>
    </source>
</evidence>
<keyword evidence="1" id="KW-0732">Signal</keyword>
<dbReference type="EMBL" id="JABMKV010000001">
    <property type="protein sequence ID" value="NQX31096.1"/>
    <property type="molecule type" value="Genomic_DNA"/>
</dbReference>
<name>A0ABX2DAL5_9SPHI</name>
<reference evidence="2 3" key="1">
    <citation type="submission" date="2020-05" db="EMBL/GenBank/DDBJ databases">
        <title>Description of Pedobacter foliorum sp. nov.</title>
        <authorList>
            <person name="Qi S."/>
            <person name="Carlier A."/>
            <person name="Cnockaert M."/>
            <person name="Vandamme P."/>
        </authorList>
    </citation>
    <scope>NUCLEOTIDE SEQUENCE [LARGE SCALE GENOMIC DNA]</scope>
    <source>
        <strain evidence="2 3">LMG 31300</strain>
    </source>
</reference>
<keyword evidence="3" id="KW-1185">Reference proteome</keyword>
<protein>
    <submittedName>
        <fullName evidence="2">Uncharacterized protein</fullName>
    </submittedName>
</protein>